<protein>
    <recommendedName>
        <fullName evidence="1">FP protein C-terminal domain-containing protein</fullName>
    </recommendedName>
</protein>
<name>A0A6S7J0H9_PARCT</name>
<comment type="caution">
    <text evidence="2">The sequence shown here is derived from an EMBL/GenBank/DDBJ whole genome shotgun (WGS) entry which is preliminary data.</text>
</comment>
<sequence>MPETVKSLKKQNDLLKSHLDQLRGEFKTFQNDTMAQLQHVPVDGMRTSSPSPDAETTKSLNFLSSEYDDFSRFRSTAEKEFKRLNNCLEDLVGRSSEVSDAIEAMQAYSYQYNVKILGLPELYDQRKNESAMDSTNLCISLFKAMGVQVKDYDIAHRIQMRNASAGPRPIICKFVRRLIKNQVIDNRKEAPNVNPENIGLPPNADLTRILVVEHLTPKAQNLLYEAKRLQGQLKFKFCWVKNSQIYLRKSEDTEAIRIHSLADLTRMQTDER</sequence>
<dbReference type="Proteomes" id="UP001152795">
    <property type="component" value="Unassembled WGS sequence"/>
</dbReference>
<evidence type="ECO:0000313" key="2">
    <source>
        <dbReference type="EMBL" id="CAB4011091.1"/>
    </source>
</evidence>
<proteinExistence type="predicted"/>
<dbReference type="InterPro" id="IPR057251">
    <property type="entry name" value="FP_C"/>
</dbReference>
<dbReference type="AlphaFoldDB" id="A0A6S7J0H9"/>
<dbReference type="OrthoDB" id="5959936at2759"/>
<keyword evidence="3" id="KW-1185">Reference proteome</keyword>
<gene>
    <name evidence="2" type="ORF">PACLA_8A034275</name>
</gene>
<evidence type="ECO:0000259" key="1">
    <source>
        <dbReference type="Pfam" id="PF25298"/>
    </source>
</evidence>
<feature type="domain" description="FP protein C-terminal" evidence="1">
    <location>
        <begin position="216"/>
        <end position="267"/>
    </location>
</feature>
<organism evidence="2 3">
    <name type="scientific">Paramuricea clavata</name>
    <name type="common">Red gorgonian</name>
    <name type="synonym">Violescent sea-whip</name>
    <dbReference type="NCBI Taxonomy" id="317549"/>
    <lineage>
        <taxon>Eukaryota</taxon>
        <taxon>Metazoa</taxon>
        <taxon>Cnidaria</taxon>
        <taxon>Anthozoa</taxon>
        <taxon>Octocorallia</taxon>
        <taxon>Malacalcyonacea</taxon>
        <taxon>Plexauridae</taxon>
        <taxon>Paramuricea</taxon>
    </lineage>
</organism>
<dbReference type="Pfam" id="PF25298">
    <property type="entry name" value="Baculo_FP_2nd"/>
    <property type="match status" value="1"/>
</dbReference>
<dbReference type="Gene3D" id="3.30.70.1820">
    <property type="entry name" value="L1 transposable element, RRM domain"/>
    <property type="match status" value="1"/>
</dbReference>
<accession>A0A6S7J0H9</accession>
<evidence type="ECO:0000313" key="3">
    <source>
        <dbReference type="Proteomes" id="UP001152795"/>
    </source>
</evidence>
<dbReference type="EMBL" id="CACRXK020007024">
    <property type="protein sequence ID" value="CAB4011091.1"/>
    <property type="molecule type" value="Genomic_DNA"/>
</dbReference>
<reference evidence="2" key="1">
    <citation type="submission" date="2020-04" db="EMBL/GenBank/DDBJ databases">
        <authorList>
            <person name="Alioto T."/>
            <person name="Alioto T."/>
            <person name="Gomez Garrido J."/>
        </authorList>
    </citation>
    <scope>NUCLEOTIDE SEQUENCE</scope>
    <source>
        <strain evidence="2">A484AB</strain>
    </source>
</reference>